<sequence length="806" mass="84871">YSYSGIYQDKPSGPGAVYSADGWVYSSSGDHIVGGNIAWLEVAFRDAGGHNLALYRSGNVDTTTPTDTWIDLAVTNQFDPGSFTLTNTVTSLTAPPGTVQVRYQIVFQQPANDGGSLFFDDLILDQTGGALPPTVNNISPDGSATVLSGATTFSFSANSPSTTIPTSGIQVVLNGVDVSSQLVFGGNASSRNVSYANLTLNQNYTGTIKVTDANGFTLTTAVRFDTFAPTNFVWEAEDFDYGGGLYIDNSTPSATNSATSYFGRIGMQGIDENETGNGGTGDGPEVYRVGDIMSTDLASETARSKFAAAGAQDYAVGWFNTGEWVNYTRTYPAGDYTIYARLANGNGGAANGFLSKVTAGQGTTTQTVVQLGTFSFTARGWNAYDLIPLTDSYGNVQTIHLSGVTTLRMTSGPLGGGLNMNFFMLAPARTDLPPAIVNVFPDGAQPYQNTNKLAFTVTSANSTVSSNNVHVTLNGADVSSQLVFSGNSSSWNVTLPLAQGVYNAVITATDANSRVQNLTTTFDTFSQSNLMIEAEDFDFNGGQFVDNSVPRSSPAADSYFVYPGGDPANAAIIGIDLTTPANDSGEQFLYRPFESCGSETNQDFVRQKFLTAQQTDPGAVDYDVGWWNGGTWLNYTRTFPATNYIVYGRLAGGSGAYSLTLGQVTSGAGTSNQVTQPLGSFSATGTGWQSWQWVPLMNTNGTPAVVALGGTNTLKVTSGGGFNANFFMFVPAAAPSALPVSVSISHSGSNLVLSFPTQAGHNYTVQFKNNLNAGTWGTLNTVAGDGSVKNVSDPLGTNRFYRVSAQ</sequence>
<keyword evidence="2" id="KW-1185">Reference proteome</keyword>
<dbReference type="SUPFAM" id="SSF49785">
    <property type="entry name" value="Galactose-binding domain-like"/>
    <property type="match status" value="2"/>
</dbReference>
<gene>
    <name evidence="1" type="ORF">Cflav_PD0833</name>
</gene>
<dbReference type="Proteomes" id="UP000003688">
    <property type="component" value="Unassembled WGS sequence"/>
</dbReference>
<dbReference type="InterPro" id="IPR008979">
    <property type="entry name" value="Galactose-bd-like_sf"/>
</dbReference>
<evidence type="ECO:0000313" key="1">
    <source>
        <dbReference type="EMBL" id="EEF57883.1"/>
    </source>
</evidence>
<reference evidence="1 2" key="1">
    <citation type="journal article" date="2011" name="J. Bacteriol.">
        <title>Genome sequence of 'Pedosphaera parvula' Ellin514, an aerobic Verrucomicrobial isolate from pasture soil.</title>
        <authorList>
            <person name="Kant R."/>
            <person name="van Passel M.W."/>
            <person name="Sangwan P."/>
            <person name="Palva A."/>
            <person name="Lucas S."/>
            <person name="Copeland A."/>
            <person name="Lapidus A."/>
            <person name="Glavina Del Rio T."/>
            <person name="Dalin E."/>
            <person name="Tice H."/>
            <person name="Bruce D."/>
            <person name="Goodwin L."/>
            <person name="Pitluck S."/>
            <person name="Chertkov O."/>
            <person name="Larimer F.W."/>
            <person name="Land M.L."/>
            <person name="Hauser L."/>
            <person name="Brettin T.S."/>
            <person name="Detter J.C."/>
            <person name="Han S."/>
            <person name="de Vos W.M."/>
            <person name="Janssen P.H."/>
            <person name="Smidt H."/>
        </authorList>
    </citation>
    <scope>NUCLEOTIDE SEQUENCE [LARGE SCALE GENOMIC DNA]</scope>
    <source>
        <strain evidence="1 2">Ellin514</strain>
    </source>
</reference>
<protein>
    <recommendedName>
        <fullName evidence="3">Carbohydrate binding family 6</fullName>
    </recommendedName>
</protein>
<organism evidence="1 2">
    <name type="scientific">Pedosphaera parvula (strain Ellin514)</name>
    <dbReference type="NCBI Taxonomy" id="320771"/>
    <lineage>
        <taxon>Bacteria</taxon>
        <taxon>Pseudomonadati</taxon>
        <taxon>Verrucomicrobiota</taxon>
        <taxon>Pedosphaerae</taxon>
        <taxon>Pedosphaerales</taxon>
        <taxon>Pedosphaeraceae</taxon>
        <taxon>Pedosphaera</taxon>
    </lineage>
</organism>
<comment type="caution">
    <text evidence="1">The sequence shown here is derived from an EMBL/GenBank/DDBJ whole genome shotgun (WGS) entry which is preliminary data.</text>
</comment>
<proteinExistence type="predicted"/>
<dbReference type="AlphaFoldDB" id="B9XQF8"/>
<dbReference type="EMBL" id="ABOX02000054">
    <property type="protein sequence ID" value="EEF57883.1"/>
    <property type="molecule type" value="Genomic_DNA"/>
</dbReference>
<name>B9XQF8_PEDPL</name>
<dbReference type="STRING" id="320771.Cflav_PD0833"/>
<evidence type="ECO:0008006" key="3">
    <source>
        <dbReference type="Google" id="ProtNLM"/>
    </source>
</evidence>
<feature type="non-terminal residue" evidence="1">
    <location>
        <position position="1"/>
    </location>
</feature>
<dbReference type="OrthoDB" id="233689at2"/>
<dbReference type="RefSeq" id="WP_007418044.1">
    <property type="nucleotide sequence ID" value="NZ_ABOX02000054.1"/>
</dbReference>
<accession>B9XQF8</accession>
<evidence type="ECO:0000313" key="2">
    <source>
        <dbReference type="Proteomes" id="UP000003688"/>
    </source>
</evidence>
<dbReference type="Gene3D" id="2.60.120.260">
    <property type="entry name" value="Galactose-binding domain-like"/>
    <property type="match status" value="2"/>
</dbReference>